<dbReference type="EMBL" id="JAIWYP010000007">
    <property type="protein sequence ID" value="KAH3800176.1"/>
    <property type="molecule type" value="Genomic_DNA"/>
</dbReference>
<accession>A0A9D4FLG1</accession>
<evidence type="ECO:0000313" key="1">
    <source>
        <dbReference type="EMBL" id="KAH3800176.1"/>
    </source>
</evidence>
<reference evidence="1" key="2">
    <citation type="submission" date="2020-11" db="EMBL/GenBank/DDBJ databases">
        <authorList>
            <person name="McCartney M.A."/>
            <person name="Auch B."/>
            <person name="Kono T."/>
            <person name="Mallez S."/>
            <person name="Becker A."/>
            <person name="Gohl D.M."/>
            <person name="Silverstein K.A.T."/>
            <person name="Koren S."/>
            <person name="Bechman K.B."/>
            <person name="Herman A."/>
            <person name="Abrahante J.E."/>
            <person name="Garbe J."/>
        </authorList>
    </citation>
    <scope>NUCLEOTIDE SEQUENCE</scope>
    <source>
        <strain evidence="1">Duluth1</strain>
        <tissue evidence="1">Whole animal</tissue>
    </source>
</reference>
<sequence length="320" mass="35058">MVVPANNRRATITGFNGERRSSVDRALFDILSSDRSPPLTPRLLVAGRLVGTQIPFKMNQTLTTCDHNDGAPNGYSIKTVKLSNRSLDQLRTATHHHLPIQERALTLSILAVSKPSEGTLTPAGRPGRALIAARRTACLCPRSNYEHLNCSNFNIRAGITAAAGTRLDINSILAQGSKVCRFQLPEYARPASRPLTDQLTTRLGELLRSARGGIFTATAASELPRTTFDWVPPGFGHVKALRIENTEAASDSELRRLACGLTRVAVRAPDVPSCEHRPATFGNCLLGDHCKFRIHRTILGRQQAENESTSSIDWVRRRAL</sequence>
<keyword evidence="2" id="KW-1185">Reference proteome</keyword>
<gene>
    <name evidence="1" type="ORF">DPMN_153805</name>
</gene>
<reference evidence="1" key="1">
    <citation type="journal article" date="2019" name="bioRxiv">
        <title>The Genome of the Zebra Mussel, Dreissena polymorpha: A Resource for Invasive Species Research.</title>
        <authorList>
            <person name="McCartney M.A."/>
            <person name="Auch B."/>
            <person name="Kono T."/>
            <person name="Mallez S."/>
            <person name="Zhang Y."/>
            <person name="Obille A."/>
            <person name="Becker A."/>
            <person name="Abrahante J.E."/>
            <person name="Garbe J."/>
            <person name="Badalamenti J.P."/>
            <person name="Herman A."/>
            <person name="Mangelson H."/>
            <person name="Liachko I."/>
            <person name="Sullivan S."/>
            <person name="Sone E.D."/>
            <person name="Koren S."/>
            <person name="Silverstein K.A.T."/>
            <person name="Beckman K.B."/>
            <person name="Gohl D.M."/>
        </authorList>
    </citation>
    <scope>NUCLEOTIDE SEQUENCE</scope>
    <source>
        <strain evidence="1">Duluth1</strain>
        <tissue evidence="1">Whole animal</tissue>
    </source>
</reference>
<dbReference type="AlphaFoldDB" id="A0A9D4FLG1"/>
<dbReference type="Proteomes" id="UP000828390">
    <property type="component" value="Unassembled WGS sequence"/>
</dbReference>
<protein>
    <submittedName>
        <fullName evidence="1">Uncharacterized protein</fullName>
    </submittedName>
</protein>
<proteinExistence type="predicted"/>
<comment type="caution">
    <text evidence="1">The sequence shown here is derived from an EMBL/GenBank/DDBJ whole genome shotgun (WGS) entry which is preliminary data.</text>
</comment>
<name>A0A9D4FLG1_DREPO</name>
<evidence type="ECO:0000313" key="2">
    <source>
        <dbReference type="Proteomes" id="UP000828390"/>
    </source>
</evidence>
<organism evidence="1 2">
    <name type="scientific">Dreissena polymorpha</name>
    <name type="common">Zebra mussel</name>
    <name type="synonym">Mytilus polymorpha</name>
    <dbReference type="NCBI Taxonomy" id="45954"/>
    <lineage>
        <taxon>Eukaryota</taxon>
        <taxon>Metazoa</taxon>
        <taxon>Spiralia</taxon>
        <taxon>Lophotrochozoa</taxon>
        <taxon>Mollusca</taxon>
        <taxon>Bivalvia</taxon>
        <taxon>Autobranchia</taxon>
        <taxon>Heteroconchia</taxon>
        <taxon>Euheterodonta</taxon>
        <taxon>Imparidentia</taxon>
        <taxon>Neoheterodontei</taxon>
        <taxon>Myida</taxon>
        <taxon>Dreissenoidea</taxon>
        <taxon>Dreissenidae</taxon>
        <taxon>Dreissena</taxon>
    </lineage>
</organism>